<proteinExistence type="predicted"/>
<gene>
    <name evidence="1" type="ORF">A54_60</name>
</gene>
<organism evidence="1 2">
    <name type="scientific">Escherichia phage A5-4</name>
    <dbReference type="NCBI Taxonomy" id="2996162"/>
    <lineage>
        <taxon>Viruses</taxon>
        <taxon>Duplodnaviria</taxon>
        <taxon>Heunggongvirae</taxon>
        <taxon>Uroviricota</taxon>
        <taxon>Caudoviricetes</taxon>
        <taxon>Vequintavirinae</taxon>
    </lineage>
</organism>
<dbReference type="Proteomes" id="UP001236076">
    <property type="component" value="Segment"/>
</dbReference>
<dbReference type="EMBL" id="OP744025">
    <property type="protein sequence ID" value="UZZ64300.1"/>
    <property type="molecule type" value="Genomic_DNA"/>
</dbReference>
<keyword evidence="2" id="KW-1185">Reference proteome</keyword>
<reference evidence="1 2" key="1">
    <citation type="submission" date="2022-10" db="EMBL/GenBank/DDBJ databases">
        <authorList>
            <person name="Cortes-Martin A."/>
            <person name="Buttimer C.T.H."/>
            <person name="Hill C."/>
        </authorList>
    </citation>
    <scope>NUCLEOTIDE SEQUENCE [LARGE SCALE GENOMIC DNA]</scope>
</reference>
<evidence type="ECO:0000313" key="1">
    <source>
        <dbReference type="EMBL" id="UZZ64300.1"/>
    </source>
</evidence>
<evidence type="ECO:0000313" key="2">
    <source>
        <dbReference type="Proteomes" id="UP001236076"/>
    </source>
</evidence>
<accession>A0AAE9PUV5</accession>
<name>A0AAE9PUV5_9CAUD</name>
<protein>
    <submittedName>
        <fullName evidence="1">Uncharacterized protein</fullName>
    </submittedName>
</protein>
<sequence>MAYRKFDPLIIYEVVPMSVTNPHGLQSPTPLDHKTMIRNAEYTLRDLENEEIESAVHGLKDLIRELDTDDSVQEYIEKSEALITKFHEYRTKVSRILDEAFDPSSKDPINDDKAIALLSQIADATDSMDPGFVRADHTCVDQFPLAYLKSKKAFGSLAFVWEYEKDSLTRYINRVGKKDTSVTLNIFCDGSLMVHNNWTKESILFGKERDQKFKLVNYIRFATEDSKMGKSFKEEDFKTFFEDWLSPTEEEIQLFKAVNGDVSFDLYTLFNE</sequence>